<dbReference type="Pfam" id="PF01391">
    <property type="entry name" value="Collagen"/>
    <property type="match status" value="2"/>
</dbReference>
<organism evidence="11 12">
    <name type="scientific">Frankliniella occidentalis</name>
    <name type="common">Western flower thrips</name>
    <name type="synonym">Euthrips occidentalis</name>
    <dbReference type="NCBI Taxonomy" id="133901"/>
    <lineage>
        <taxon>Eukaryota</taxon>
        <taxon>Metazoa</taxon>
        <taxon>Ecdysozoa</taxon>
        <taxon>Arthropoda</taxon>
        <taxon>Hexapoda</taxon>
        <taxon>Insecta</taxon>
        <taxon>Pterygota</taxon>
        <taxon>Neoptera</taxon>
        <taxon>Paraneoptera</taxon>
        <taxon>Thysanoptera</taxon>
        <taxon>Terebrantia</taxon>
        <taxon>Thripoidea</taxon>
        <taxon>Thripidae</taxon>
        <taxon>Frankliniella</taxon>
    </lineage>
</organism>
<dbReference type="PANTHER" id="PTHR12231">
    <property type="entry name" value="CTX-RELATED TYPE I TRANSMEMBRANE PROTEIN"/>
    <property type="match status" value="1"/>
</dbReference>
<keyword evidence="8" id="KW-0393">Immunoglobulin domain</keyword>
<dbReference type="Proteomes" id="UP000504606">
    <property type="component" value="Unplaced"/>
</dbReference>
<keyword evidence="7" id="KW-0325">Glycoprotein</keyword>
<feature type="region of interest" description="Disordered" evidence="9">
    <location>
        <begin position="154"/>
        <end position="289"/>
    </location>
</feature>
<evidence type="ECO:0000256" key="5">
    <source>
        <dbReference type="ARBA" id="ARBA00023136"/>
    </source>
</evidence>
<dbReference type="KEGG" id="foc:113211752"/>
<evidence type="ECO:0000256" key="1">
    <source>
        <dbReference type="ARBA" id="ARBA00004236"/>
    </source>
</evidence>
<dbReference type="SUPFAM" id="SSF48726">
    <property type="entry name" value="Immunoglobulin"/>
    <property type="match status" value="2"/>
</dbReference>
<feature type="compositionally biased region" description="Basic and acidic residues" evidence="9">
    <location>
        <begin position="177"/>
        <end position="188"/>
    </location>
</feature>
<gene>
    <name evidence="12" type="primary">LOC113211752</name>
</gene>
<dbReference type="InterPro" id="IPR008160">
    <property type="entry name" value="Collagen"/>
</dbReference>
<dbReference type="PANTHER" id="PTHR12231:SF253">
    <property type="entry name" value="DPR-INTERACTING PROTEIN ETA, ISOFORM B-RELATED"/>
    <property type="match status" value="1"/>
</dbReference>
<dbReference type="InterPro" id="IPR007110">
    <property type="entry name" value="Ig-like_dom"/>
</dbReference>
<keyword evidence="11" id="KW-1185">Reference proteome</keyword>
<keyword evidence="3" id="KW-0732">Signal</keyword>
<name>A0A9C6XBL1_FRAOC</name>
<evidence type="ECO:0000256" key="3">
    <source>
        <dbReference type="ARBA" id="ARBA00022729"/>
    </source>
</evidence>
<dbReference type="Gene3D" id="2.60.40.10">
    <property type="entry name" value="Immunoglobulins"/>
    <property type="match status" value="2"/>
</dbReference>
<dbReference type="GO" id="GO:0005886">
    <property type="term" value="C:plasma membrane"/>
    <property type="evidence" value="ECO:0007669"/>
    <property type="project" value="UniProtKB-SubCell"/>
</dbReference>
<comment type="subcellular location">
    <subcellularLocation>
        <location evidence="1">Cell membrane</location>
    </subcellularLocation>
</comment>
<protein>
    <submittedName>
        <fullName evidence="12">Collagen alpha-5(IV) chain-like</fullName>
    </submittedName>
</protein>
<feature type="domain" description="Ig-like" evidence="10">
    <location>
        <begin position="317"/>
        <end position="410"/>
    </location>
</feature>
<evidence type="ECO:0000256" key="2">
    <source>
        <dbReference type="ARBA" id="ARBA00022475"/>
    </source>
</evidence>
<proteinExistence type="predicted"/>
<evidence type="ECO:0000259" key="10">
    <source>
        <dbReference type="PROSITE" id="PS50835"/>
    </source>
</evidence>
<dbReference type="OrthoDB" id="8626508at2759"/>
<dbReference type="SMART" id="SM00409">
    <property type="entry name" value="IG"/>
    <property type="match status" value="1"/>
</dbReference>
<evidence type="ECO:0000256" key="6">
    <source>
        <dbReference type="ARBA" id="ARBA00023157"/>
    </source>
</evidence>
<evidence type="ECO:0000256" key="8">
    <source>
        <dbReference type="ARBA" id="ARBA00023319"/>
    </source>
</evidence>
<evidence type="ECO:0000256" key="7">
    <source>
        <dbReference type="ARBA" id="ARBA00023180"/>
    </source>
</evidence>
<dbReference type="GeneID" id="113211752"/>
<evidence type="ECO:0000313" key="11">
    <source>
        <dbReference type="Proteomes" id="UP000504606"/>
    </source>
</evidence>
<evidence type="ECO:0000256" key="9">
    <source>
        <dbReference type="SAM" id="MobiDB-lite"/>
    </source>
</evidence>
<keyword evidence="4" id="KW-0677">Repeat</keyword>
<dbReference type="SMART" id="SM00408">
    <property type="entry name" value="IGc2"/>
    <property type="match status" value="1"/>
</dbReference>
<dbReference type="InterPro" id="IPR036179">
    <property type="entry name" value="Ig-like_dom_sf"/>
</dbReference>
<dbReference type="InterPro" id="IPR003599">
    <property type="entry name" value="Ig_sub"/>
</dbReference>
<dbReference type="RefSeq" id="XP_052133246.1">
    <property type="nucleotide sequence ID" value="XM_052277286.1"/>
</dbReference>
<keyword evidence="5" id="KW-0472">Membrane</keyword>
<dbReference type="InterPro" id="IPR003598">
    <property type="entry name" value="Ig_sub2"/>
</dbReference>
<keyword evidence="2" id="KW-1003">Cell membrane</keyword>
<accession>A0A9C6XBL1</accession>
<dbReference type="FunFam" id="2.60.40.10:FF:000328">
    <property type="entry name" value="CLUMA_CG000981, isoform A"/>
    <property type="match status" value="1"/>
</dbReference>
<reference evidence="12" key="1">
    <citation type="submission" date="2025-08" db="UniProtKB">
        <authorList>
            <consortium name="RefSeq"/>
        </authorList>
    </citation>
    <scope>IDENTIFICATION</scope>
    <source>
        <tissue evidence="12">Whole organism</tissue>
    </source>
</reference>
<sequence>MKQPVDAAVRVGECGCEAKGAAREAVVRWGLGGLLVLQVALSLSLYACIRSLQQEVRAVTLVELRDREQAAWGARAVASWGAPVPPAPPYPPARAKRRADAAPQYKPTHELMEDNALPSSFGTTLPPNGGPGDKGSWIVSMSKIPTETVQSFCRQHCPPGSKGEPGLMGPPGVRGVEGPRGERGDRGYPGEQGPKGPKGDMGRAGHPGVDGIDGVPGEPGLDGVPGRNGVDGIPGTDGKSGTDGIPGKAGTDGKDGKPGLSGPPGPAGPPGVRGLPGPRGKAGSNGTSGLPGLPGICVYKYKVNGQYPNASEFLIPPSIPGSGLLTPQRPIIVEELKNVRLRCAATGHPQPTVVWTRLPGGVIPLGSWQVNSVSGHTLNITRITREHMGDYTCIAHNGVPPDASQTFRLEVHFSPFIHIQQQVLSVIMNSTARLECEVEAYPEPVLFWEGPGGRVIEHGEKYRVDSSGPDSYKVTLALEILIFYKL</sequence>
<evidence type="ECO:0000256" key="4">
    <source>
        <dbReference type="ARBA" id="ARBA00022737"/>
    </source>
</evidence>
<feature type="compositionally biased region" description="Low complexity" evidence="9">
    <location>
        <begin position="270"/>
        <end position="279"/>
    </location>
</feature>
<evidence type="ECO:0000313" key="12">
    <source>
        <dbReference type="RefSeq" id="XP_052133246.1"/>
    </source>
</evidence>
<dbReference type="AlphaFoldDB" id="A0A9C6XBL1"/>
<dbReference type="PROSITE" id="PS50835">
    <property type="entry name" value="IG_LIKE"/>
    <property type="match status" value="1"/>
</dbReference>
<dbReference type="InterPro" id="IPR051170">
    <property type="entry name" value="Neural/epithelial_adhesion"/>
</dbReference>
<dbReference type="GO" id="GO:0043005">
    <property type="term" value="C:neuron projection"/>
    <property type="evidence" value="ECO:0007669"/>
    <property type="project" value="TreeGrafter"/>
</dbReference>
<dbReference type="Pfam" id="PF13927">
    <property type="entry name" value="Ig_3"/>
    <property type="match status" value="1"/>
</dbReference>
<dbReference type="InterPro" id="IPR013783">
    <property type="entry name" value="Ig-like_fold"/>
</dbReference>
<keyword evidence="6" id="KW-1015">Disulfide bond</keyword>